<dbReference type="EMBL" id="LUEZ02000010">
    <property type="protein sequence ID" value="RDB29082.1"/>
    <property type="molecule type" value="Genomic_DNA"/>
</dbReference>
<protein>
    <submittedName>
        <fullName evidence="2">Uncharacterized protein</fullName>
    </submittedName>
</protein>
<evidence type="ECO:0000256" key="1">
    <source>
        <dbReference type="SAM" id="MobiDB-lite"/>
    </source>
</evidence>
<feature type="compositionally biased region" description="Basic and acidic residues" evidence="1">
    <location>
        <begin position="147"/>
        <end position="156"/>
    </location>
</feature>
<evidence type="ECO:0000313" key="3">
    <source>
        <dbReference type="Proteomes" id="UP000076154"/>
    </source>
</evidence>
<reference evidence="2" key="1">
    <citation type="submission" date="2018-04" db="EMBL/GenBank/DDBJ databases">
        <title>Whole genome sequencing of Hypsizygus marmoreus.</title>
        <authorList>
            <person name="Choi I.-G."/>
            <person name="Min B."/>
            <person name="Kim J.-G."/>
            <person name="Kim S."/>
            <person name="Oh Y.-L."/>
            <person name="Kong W.-S."/>
            <person name="Park H."/>
            <person name="Jeong J."/>
            <person name="Song E.-S."/>
        </authorList>
    </citation>
    <scope>NUCLEOTIDE SEQUENCE [LARGE SCALE GENOMIC DNA]</scope>
    <source>
        <strain evidence="2">51987-8</strain>
    </source>
</reference>
<evidence type="ECO:0000313" key="2">
    <source>
        <dbReference type="EMBL" id="RDB29082.1"/>
    </source>
</evidence>
<dbReference type="AlphaFoldDB" id="A0A369K691"/>
<dbReference type="OrthoDB" id="3038119at2759"/>
<keyword evidence="3" id="KW-1185">Reference proteome</keyword>
<accession>A0A369K691</accession>
<comment type="caution">
    <text evidence="2">The sequence shown here is derived from an EMBL/GenBank/DDBJ whole genome shotgun (WGS) entry which is preliminary data.</text>
</comment>
<feature type="compositionally biased region" description="Basic and acidic residues" evidence="1">
    <location>
        <begin position="35"/>
        <end position="55"/>
    </location>
</feature>
<dbReference type="InParanoid" id="A0A369K691"/>
<name>A0A369K691_HYPMA</name>
<proteinExistence type="predicted"/>
<gene>
    <name evidence="2" type="ORF">Hypma_015956</name>
</gene>
<feature type="region of interest" description="Disordered" evidence="1">
    <location>
        <begin position="1"/>
        <end position="55"/>
    </location>
</feature>
<organism evidence="2 3">
    <name type="scientific">Hypsizygus marmoreus</name>
    <name type="common">White beech mushroom</name>
    <name type="synonym">Agaricus marmoreus</name>
    <dbReference type="NCBI Taxonomy" id="39966"/>
    <lineage>
        <taxon>Eukaryota</taxon>
        <taxon>Fungi</taxon>
        <taxon>Dikarya</taxon>
        <taxon>Basidiomycota</taxon>
        <taxon>Agaricomycotina</taxon>
        <taxon>Agaricomycetes</taxon>
        <taxon>Agaricomycetidae</taxon>
        <taxon>Agaricales</taxon>
        <taxon>Tricholomatineae</taxon>
        <taxon>Lyophyllaceae</taxon>
        <taxon>Hypsizygus</taxon>
    </lineage>
</organism>
<feature type="region of interest" description="Disordered" evidence="1">
    <location>
        <begin position="137"/>
        <end position="156"/>
    </location>
</feature>
<dbReference type="Proteomes" id="UP000076154">
    <property type="component" value="Unassembled WGS sequence"/>
</dbReference>
<sequence>MAKPFQGSETSISPFFQPDFIPFIGAPSPRRKRARDVEPTSDHESSFARDFSDDTHKTRRVNPLRLATRLGPSLVAEMEALIVPGAKMPPFSVRKDFQERYNVDRRHIYDYFHSRGLRVAKEDRHTNLTRGRLSKALAQQPVQQVSTDHKPAEKENAPSNVLPMVTVQAKPSPINFQVPMVRTAKRLASEKISGAQPRRRLKRLRSQAVPGFSPTLSPVTTHPCIAYSSDAFPQQDLASSHASSPCPEFSMDDETSSSFSLVGGARAFNPVSENAFQLDASDAISDFSLDPPFDNSGDSLVAIEEHRPLTELERSELYALINNSISSTPELEESCGTYGAYMKERSRVYFERLSFKATYGTKIYRAHEGSLRSSSRAMGDDVDFTKWLLPSARPEADLATLTESWTSTTTLRPDTLHKIPITSAPSIQAATTYQELVQAPRRLETQQRSLALSDVISGTEDSTDDVSSTQISALHFRYDVDVASQLSSSVRLDERVEDQQANLAQVLQLNSPDFITTQLDQPDQLAPSAHITKSNLSADTNTKSNPPTDFFRVSDFISAFSGSPDRRNAFWSSLKRARPSRLRTTSAGGGM</sequence>